<evidence type="ECO:0000256" key="1">
    <source>
        <dbReference type="SAM" id="MobiDB-lite"/>
    </source>
</evidence>
<evidence type="ECO:0000313" key="3">
    <source>
        <dbReference type="Proteomes" id="UP000094444"/>
    </source>
</evidence>
<feature type="compositionally biased region" description="Low complexity" evidence="1">
    <location>
        <begin position="1"/>
        <end position="19"/>
    </location>
</feature>
<dbReference type="EMBL" id="MAVT02000251">
    <property type="protein sequence ID" value="POS77662.1"/>
    <property type="molecule type" value="Genomic_DNA"/>
</dbReference>
<dbReference type="OrthoDB" id="3497519at2759"/>
<dbReference type="AlphaFoldDB" id="A0A2P5I582"/>
<name>A0A2P5I582_DIAHE</name>
<feature type="region of interest" description="Disordered" evidence="1">
    <location>
        <begin position="893"/>
        <end position="926"/>
    </location>
</feature>
<accession>A0A2P5I582</accession>
<protein>
    <submittedName>
        <fullName evidence="2">Uncharacterized protein</fullName>
    </submittedName>
</protein>
<proteinExistence type="predicted"/>
<dbReference type="STRING" id="158607.A0A2P5I582"/>
<dbReference type="Proteomes" id="UP000094444">
    <property type="component" value="Unassembled WGS sequence"/>
</dbReference>
<comment type="caution">
    <text evidence="2">The sequence shown here is derived from an EMBL/GenBank/DDBJ whole genome shotgun (WGS) entry which is preliminary data.</text>
</comment>
<organism evidence="2 3">
    <name type="scientific">Diaporthe helianthi</name>
    <dbReference type="NCBI Taxonomy" id="158607"/>
    <lineage>
        <taxon>Eukaryota</taxon>
        <taxon>Fungi</taxon>
        <taxon>Dikarya</taxon>
        <taxon>Ascomycota</taxon>
        <taxon>Pezizomycotina</taxon>
        <taxon>Sordariomycetes</taxon>
        <taxon>Sordariomycetidae</taxon>
        <taxon>Diaporthales</taxon>
        <taxon>Diaporthaceae</taxon>
        <taxon>Diaporthe</taxon>
    </lineage>
</organism>
<feature type="region of interest" description="Disordered" evidence="1">
    <location>
        <begin position="1"/>
        <end position="38"/>
    </location>
</feature>
<sequence>MATVTGGPRPASGAPPAGVSGEGIEGSTADDGLGPIYGPWEPAPFHNPYIPEWVDPQWRDNLIFSARGNQKREQLVSSGRILRPAILPRDQAKNPTDFARRFGIYPKTRPTDPDPVVGRSLITPRLGPGQPPPDTLGDEEIWQSVVFGGPTTKELLESGVYDPKHRMAQLPPGEALHPLFSRDRWLDYNSTSQAFFQSIGNTRWNFGNADGIYDPSDDRVWAAIEPALRLAGRVIASNHPFWNAILSLYHVRPVPDDVDGRTNEVRRQAGAPFMSLWLDENRPGMYRGAAELRLLGFRSRQTTEALLYQYLRFCVATWEDNSTAHAITFCVGLNEEPGYPRPPQPRIVIVKVRAATTFNLARTILHEMAHASRKPEFTLQHMPAELVRGLGITPEMVARFRPMARAMYGQGVTSRRQQYFFQDGPQLEEGKAFENETWGDPLAFSEPTGPFDETQLQYMIQAISWPESHLAPELQHREVNKSFYGPYAAGSYHGFLLNPPAPAYDQKRPVPVEAYAQFFRDDWWQSVFRRFGHQSLKLRPTDKSLLVLQKRDSRLEGLELERELGADDYRYIAKTAFPVLFEANQQFLSNWLWTESEDLILYQTTLRRLYYEAKTWVRIFRRLTSKADKATSDIEQLGAALVGWLADSAAGRLQTAASQQPVITAFNAASTTIMSDDLLEFERLLRYAIQYAQSVIAMYSLLPEENQRLNVHHKYLIPLRGHLNIVRTRLFALVQKVQTFLTYISSINNNNDNNNNNNNNNNSQFFLSQNLQALKTYIQLFHQTANTNGANIENTIALMADNLIAPGLDYSRHPNTLPFIPDARKRVAMKTIYKRAAVRALTYLTASGRSRVLDVVHKWSAILVKYRRAREVRREHVGDRTFPRLFTGAAPPQVASGSAGVGNTQQVSQAGPAGGGDELQEAGPTTGGNAAQVFAIRWNNIQGT</sequence>
<reference evidence="2" key="1">
    <citation type="submission" date="2017-09" db="EMBL/GenBank/DDBJ databases">
        <title>Polyketide synthases of a Diaporthe helianthi virulent isolate.</title>
        <authorList>
            <person name="Baroncelli R."/>
        </authorList>
    </citation>
    <scope>NUCLEOTIDE SEQUENCE [LARGE SCALE GENOMIC DNA]</scope>
    <source>
        <strain evidence="2">7/96</strain>
    </source>
</reference>
<keyword evidence="3" id="KW-1185">Reference proteome</keyword>
<evidence type="ECO:0000313" key="2">
    <source>
        <dbReference type="EMBL" id="POS77662.1"/>
    </source>
</evidence>
<gene>
    <name evidence="2" type="ORF">DHEL01_v203942</name>
</gene>
<dbReference type="InParanoid" id="A0A2P5I582"/>